<evidence type="ECO:0000256" key="1">
    <source>
        <dbReference type="SAM" id="MobiDB-lite"/>
    </source>
</evidence>
<evidence type="ECO:0000313" key="3">
    <source>
        <dbReference type="EMBL" id="RUQ74238.1"/>
    </source>
</evidence>
<proteinExistence type="predicted"/>
<feature type="compositionally biased region" description="Pro residues" evidence="1">
    <location>
        <begin position="51"/>
        <end position="61"/>
    </location>
</feature>
<feature type="chain" id="PRO_5019206247" description="DUF305 domain-containing protein" evidence="2">
    <location>
        <begin position="32"/>
        <end position="184"/>
    </location>
</feature>
<feature type="region of interest" description="Disordered" evidence="1">
    <location>
        <begin position="154"/>
        <end position="184"/>
    </location>
</feature>
<name>A0A433JCA7_9PROT</name>
<organism evidence="3 4">
    <name type="scientific">Azospirillum doebereinerae</name>
    <dbReference type="NCBI Taxonomy" id="92933"/>
    <lineage>
        <taxon>Bacteria</taxon>
        <taxon>Pseudomonadati</taxon>
        <taxon>Pseudomonadota</taxon>
        <taxon>Alphaproteobacteria</taxon>
        <taxon>Rhodospirillales</taxon>
        <taxon>Azospirillaceae</taxon>
        <taxon>Azospirillum</taxon>
    </lineage>
</organism>
<feature type="region of interest" description="Disordered" evidence="1">
    <location>
        <begin position="46"/>
        <end position="142"/>
    </location>
</feature>
<dbReference type="RefSeq" id="WP_126996446.1">
    <property type="nucleotide sequence ID" value="NZ_JBNPXW010000007.1"/>
</dbReference>
<accession>A0A433JCA7</accession>
<gene>
    <name evidence="3" type="ORF">EJ913_07770</name>
</gene>
<evidence type="ECO:0008006" key="5">
    <source>
        <dbReference type="Google" id="ProtNLM"/>
    </source>
</evidence>
<comment type="caution">
    <text evidence="3">The sequence shown here is derived from an EMBL/GenBank/DDBJ whole genome shotgun (WGS) entry which is preliminary data.</text>
</comment>
<dbReference type="EMBL" id="RZIJ01000004">
    <property type="protein sequence ID" value="RUQ74238.1"/>
    <property type="molecule type" value="Genomic_DNA"/>
</dbReference>
<dbReference type="OrthoDB" id="7305726at2"/>
<protein>
    <recommendedName>
        <fullName evidence="5">DUF305 domain-containing protein</fullName>
    </recommendedName>
</protein>
<keyword evidence="2" id="KW-0732">Signal</keyword>
<evidence type="ECO:0000313" key="4">
    <source>
        <dbReference type="Proteomes" id="UP000280346"/>
    </source>
</evidence>
<keyword evidence="4" id="KW-1185">Reference proteome</keyword>
<dbReference type="AlphaFoldDB" id="A0A433JCA7"/>
<reference evidence="3 4" key="1">
    <citation type="submission" date="2018-12" db="EMBL/GenBank/DDBJ databases">
        <authorList>
            <person name="Yang Y."/>
        </authorList>
    </citation>
    <scope>NUCLEOTIDE SEQUENCE [LARGE SCALE GENOMIC DNA]</scope>
    <source>
        <strain evidence="3 4">GSF71</strain>
    </source>
</reference>
<evidence type="ECO:0000256" key="2">
    <source>
        <dbReference type="SAM" id="SignalP"/>
    </source>
</evidence>
<sequence>MRAGPTPTRRTGCRAALAAGVFMLAALPAAAQQTCGAMVEQFAADQSLSNQPPPTAVPAPPGSAGSTANGGTTGSGAASSERLAQSGGLITPPAVGDQAVIDPPRAGASNMPTAPAVRPDTRTDTPPSAGSTGDLMGQAARNAQLESLVTAARAAAKDGDEARCLEGLSEARRLSRTAPGGSGG</sequence>
<dbReference type="Proteomes" id="UP000280346">
    <property type="component" value="Unassembled WGS sequence"/>
</dbReference>
<feature type="compositionally biased region" description="Low complexity" evidence="1">
    <location>
        <begin position="62"/>
        <end position="80"/>
    </location>
</feature>
<feature type="compositionally biased region" description="Basic and acidic residues" evidence="1">
    <location>
        <begin position="155"/>
        <end position="173"/>
    </location>
</feature>
<feature type="signal peptide" evidence="2">
    <location>
        <begin position="1"/>
        <end position="31"/>
    </location>
</feature>